<evidence type="ECO:0000313" key="5">
    <source>
        <dbReference type="Proteomes" id="UP000536835"/>
    </source>
</evidence>
<dbReference type="EMBL" id="JABFCX010000003">
    <property type="protein sequence ID" value="NNU16970.1"/>
    <property type="molecule type" value="Genomic_DNA"/>
</dbReference>
<dbReference type="GO" id="GO:0006527">
    <property type="term" value="P:L-arginine catabolic process"/>
    <property type="evidence" value="ECO:0007669"/>
    <property type="project" value="InterPro"/>
</dbReference>
<dbReference type="PANTHER" id="PTHR30420:SF1">
    <property type="entry name" value="ARGININE N-SUCCINYLTRANSFERASE"/>
    <property type="match status" value="1"/>
</dbReference>
<dbReference type="NCBIfam" id="TIGR03243">
    <property type="entry name" value="arg_catab_AOST"/>
    <property type="match status" value="1"/>
</dbReference>
<evidence type="ECO:0000256" key="3">
    <source>
        <dbReference type="ARBA" id="ARBA00023315"/>
    </source>
</evidence>
<sequence>MNMIVRLSDEKDVDGLYELAMNAGTGMTTVPNSREAIEERVAASKAAVLGTGPAGPKDIFFFVLELDGEVAGMASIFPSLGADRPFYSYRISQVAAAAPELGIQASSELLYLCNDFHGYDEIGTLLVSEKARGTGAGRLLSLCRFLFMKAIEARLSGKVMAEIRGQFDDDGESHFWDAVASKFFHMSFQEADVRSAHDFRFIADLMPKFPIYTELLADEAREVIGKPHPHSAPAMNMLQNEGFRYTNCVDIFDAGPSVEAPLNDISTVKNRVAATVRVQSNIPTEGRNRHIVAVPDQLRFRATLLHRGPRDGSLFLTPEEAETLGVQSGDKVVTSAIRSRKG</sequence>
<dbReference type="Gene3D" id="2.40.40.20">
    <property type="match status" value="1"/>
</dbReference>
<keyword evidence="1" id="KW-0056">Arginine metabolism</keyword>
<dbReference type="PANTHER" id="PTHR30420">
    <property type="entry name" value="N-SUCCINYLARGININE DIHYDROLASE"/>
    <property type="match status" value="1"/>
</dbReference>
<dbReference type="SUPFAM" id="SSF55729">
    <property type="entry name" value="Acyl-CoA N-acyltransferases (Nat)"/>
    <property type="match status" value="1"/>
</dbReference>
<keyword evidence="3" id="KW-0012">Acyltransferase</keyword>
<keyword evidence="2 4" id="KW-0808">Transferase</keyword>
<gene>
    <name evidence="4" type="ORF">HK107_11630</name>
</gene>
<organism evidence="4 5">
    <name type="scientific">Parvularcula mediterranea</name>
    <dbReference type="NCBI Taxonomy" id="2732508"/>
    <lineage>
        <taxon>Bacteria</taxon>
        <taxon>Pseudomonadati</taxon>
        <taxon>Pseudomonadota</taxon>
        <taxon>Alphaproteobacteria</taxon>
        <taxon>Parvularculales</taxon>
        <taxon>Parvularculaceae</taxon>
        <taxon>Parvularcula</taxon>
    </lineage>
</organism>
<dbReference type="Pfam" id="PF04958">
    <property type="entry name" value="AstA"/>
    <property type="match status" value="1"/>
</dbReference>
<dbReference type="GO" id="GO:0008791">
    <property type="term" value="F:arginine N-succinyltransferase activity"/>
    <property type="evidence" value="ECO:0007669"/>
    <property type="project" value="InterPro"/>
</dbReference>
<dbReference type="InterPro" id="IPR007041">
    <property type="entry name" value="Arg_succinylTrfase_AstA/AruG"/>
</dbReference>
<proteinExistence type="predicted"/>
<reference evidence="4 5" key="1">
    <citation type="submission" date="2020-05" db="EMBL/GenBank/DDBJ databases">
        <title>Parvularcula mediterraneae sp. nov., isolated from polypropylene straw from shallow seawater of the seashore of Laganas in Zakynthos island, Greece.</title>
        <authorList>
            <person name="Szabo I."/>
            <person name="Al-Omari J."/>
            <person name="Rado J."/>
            <person name="Szerdahelyi G.S."/>
        </authorList>
    </citation>
    <scope>NUCLEOTIDE SEQUENCE [LARGE SCALE GENOMIC DNA]</scope>
    <source>
        <strain evidence="4 5">ZS-1/3</strain>
    </source>
</reference>
<evidence type="ECO:0000256" key="1">
    <source>
        <dbReference type="ARBA" id="ARBA00022503"/>
    </source>
</evidence>
<keyword evidence="5" id="KW-1185">Reference proteome</keyword>
<evidence type="ECO:0000256" key="2">
    <source>
        <dbReference type="ARBA" id="ARBA00022679"/>
    </source>
</evidence>
<dbReference type="Gene3D" id="3.40.630.30">
    <property type="match status" value="1"/>
</dbReference>
<dbReference type="Proteomes" id="UP000536835">
    <property type="component" value="Unassembled WGS sequence"/>
</dbReference>
<protein>
    <submittedName>
        <fullName evidence="4">Arginine N-succinyltransferase</fullName>
    </submittedName>
</protein>
<name>A0A7Y3W5P2_9PROT</name>
<dbReference type="InterPro" id="IPR016181">
    <property type="entry name" value="Acyl_CoA_acyltransferase"/>
</dbReference>
<accession>A0A7Y3W5P2</accession>
<comment type="caution">
    <text evidence="4">The sequence shown here is derived from an EMBL/GenBank/DDBJ whole genome shotgun (WGS) entry which is preliminary data.</text>
</comment>
<dbReference type="AlphaFoldDB" id="A0A7Y3W5P2"/>
<evidence type="ECO:0000313" key="4">
    <source>
        <dbReference type="EMBL" id="NNU16970.1"/>
    </source>
</evidence>